<dbReference type="STRING" id="1801776.A2914_01255"/>
<dbReference type="GO" id="GO:0000272">
    <property type="term" value="P:polysaccharide catabolic process"/>
    <property type="evidence" value="ECO:0007669"/>
    <property type="project" value="InterPro"/>
</dbReference>
<protein>
    <recommendedName>
        <fullName evidence="3">Dockerin domain-containing protein</fullName>
    </recommendedName>
</protein>
<reference evidence="1 2" key="1">
    <citation type="journal article" date="2016" name="Nat. Commun.">
        <title>Thousands of microbial genomes shed light on interconnected biogeochemical processes in an aquifer system.</title>
        <authorList>
            <person name="Anantharaman K."/>
            <person name="Brown C.T."/>
            <person name="Hug L.A."/>
            <person name="Sharon I."/>
            <person name="Castelle C.J."/>
            <person name="Probst A.J."/>
            <person name="Thomas B.C."/>
            <person name="Singh A."/>
            <person name="Wilkins M.J."/>
            <person name="Karaoz U."/>
            <person name="Brodie E.L."/>
            <person name="Williams K.H."/>
            <person name="Hubbard S.S."/>
            <person name="Banfield J.F."/>
        </authorList>
    </citation>
    <scope>NUCLEOTIDE SEQUENCE [LARGE SCALE GENOMIC DNA]</scope>
</reference>
<gene>
    <name evidence="1" type="ORF">A2914_01255</name>
</gene>
<dbReference type="InterPro" id="IPR036439">
    <property type="entry name" value="Dockerin_dom_sf"/>
</dbReference>
<dbReference type="EMBL" id="MFVA01000020">
    <property type="protein sequence ID" value="OGI87939.1"/>
    <property type="molecule type" value="Genomic_DNA"/>
</dbReference>
<dbReference type="Proteomes" id="UP000176423">
    <property type="component" value="Unassembled WGS sequence"/>
</dbReference>
<dbReference type="SUPFAM" id="SSF63446">
    <property type="entry name" value="Type I dockerin domain"/>
    <property type="match status" value="1"/>
</dbReference>
<comment type="caution">
    <text evidence="1">The sequence shown here is derived from an EMBL/GenBank/DDBJ whole genome shotgun (WGS) entry which is preliminary data.</text>
</comment>
<dbReference type="Gene3D" id="1.10.1330.10">
    <property type="entry name" value="Dockerin domain"/>
    <property type="match status" value="1"/>
</dbReference>
<evidence type="ECO:0008006" key="3">
    <source>
        <dbReference type="Google" id="ProtNLM"/>
    </source>
</evidence>
<dbReference type="AlphaFoldDB" id="A0A1F6X1E3"/>
<sequence length="173" mass="19032">MLIVFLVKTLYHKVVARSILFLFLLLPLFGLHAENLTSTSFQIENPIVIISGGQSSSASFQHISSTGELALGQSTSASFIGRLGFLYYFEDEETPVVSDSGGGSSGAGSEKGIFPGFCKIADLNCDGFVNISDLSILLYYFEQKGIDISRYDLSVDDIIDLRDASVMFYYWDF</sequence>
<name>A0A1F6X1E3_9BACT</name>
<dbReference type="InterPro" id="IPR018247">
    <property type="entry name" value="EF_Hand_1_Ca_BS"/>
</dbReference>
<dbReference type="PROSITE" id="PS00018">
    <property type="entry name" value="EF_HAND_1"/>
    <property type="match status" value="1"/>
</dbReference>
<evidence type="ECO:0000313" key="1">
    <source>
        <dbReference type="EMBL" id="OGI87939.1"/>
    </source>
</evidence>
<proteinExistence type="predicted"/>
<accession>A0A1F6X1E3</accession>
<evidence type="ECO:0000313" key="2">
    <source>
        <dbReference type="Proteomes" id="UP000176423"/>
    </source>
</evidence>
<organism evidence="1 2">
    <name type="scientific">Candidatus Nomurabacteria bacterium RIFCSPLOWO2_01_FULL_41_21</name>
    <dbReference type="NCBI Taxonomy" id="1801776"/>
    <lineage>
        <taxon>Bacteria</taxon>
        <taxon>Candidatus Nomuraibacteriota</taxon>
    </lineage>
</organism>